<evidence type="ECO:0000256" key="1">
    <source>
        <dbReference type="ARBA" id="ARBA00023015"/>
    </source>
</evidence>
<evidence type="ECO:0000256" key="3">
    <source>
        <dbReference type="ARBA" id="ARBA00023163"/>
    </source>
</evidence>
<keyword evidence="1" id="KW-0805">Transcription regulation</keyword>
<dbReference type="InterPro" id="IPR023187">
    <property type="entry name" value="Tscrpt_reg_MarR-type_CS"/>
</dbReference>
<reference evidence="6" key="1">
    <citation type="submission" date="2017-06" db="EMBL/GenBank/DDBJ databases">
        <authorList>
            <person name="Varghese N."/>
            <person name="Submissions S."/>
        </authorList>
    </citation>
    <scope>NUCLEOTIDE SEQUENCE [LARGE SCALE GENOMIC DNA]</scope>
    <source>
        <strain evidence="6">DSM 22348</strain>
    </source>
</reference>
<name>A0A239LPE3_9PSED</name>
<evidence type="ECO:0000313" key="5">
    <source>
        <dbReference type="EMBL" id="SNT32150.1"/>
    </source>
</evidence>
<dbReference type="InterPro" id="IPR039422">
    <property type="entry name" value="MarR/SlyA-like"/>
</dbReference>
<dbReference type="PRINTS" id="PR00598">
    <property type="entry name" value="HTHMARR"/>
</dbReference>
<evidence type="ECO:0000256" key="2">
    <source>
        <dbReference type="ARBA" id="ARBA00023125"/>
    </source>
</evidence>
<dbReference type="PROSITE" id="PS01117">
    <property type="entry name" value="HTH_MARR_1"/>
    <property type="match status" value="1"/>
</dbReference>
<dbReference type="EMBL" id="FZOL01000040">
    <property type="protein sequence ID" value="SNT32150.1"/>
    <property type="molecule type" value="Genomic_DNA"/>
</dbReference>
<dbReference type="Gene3D" id="1.10.10.10">
    <property type="entry name" value="Winged helix-like DNA-binding domain superfamily/Winged helix DNA-binding domain"/>
    <property type="match status" value="1"/>
</dbReference>
<gene>
    <name evidence="5" type="ORF">SAMN05444352_14010</name>
</gene>
<dbReference type="GO" id="GO:0006950">
    <property type="term" value="P:response to stress"/>
    <property type="evidence" value="ECO:0007669"/>
    <property type="project" value="TreeGrafter"/>
</dbReference>
<dbReference type="RefSeq" id="WP_042122152.1">
    <property type="nucleotide sequence ID" value="NZ_FZOL01000040.1"/>
</dbReference>
<dbReference type="Pfam" id="PF12802">
    <property type="entry name" value="MarR_2"/>
    <property type="match status" value="1"/>
</dbReference>
<keyword evidence="2" id="KW-0238">DNA-binding</keyword>
<protein>
    <submittedName>
        <fullName evidence="5">Transcriptional regulator, MarR family</fullName>
    </submittedName>
</protein>
<evidence type="ECO:0000259" key="4">
    <source>
        <dbReference type="PROSITE" id="PS50995"/>
    </source>
</evidence>
<dbReference type="PANTHER" id="PTHR33164">
    <property type="entry name" value="TRANSCRIPTIONAL REGULATOR, MARR FAMILY"/>
    <property type="match status" value="1"/>
</dbReference>
<proteinExistence type="predicted"/>
<keyword evidence="3" id="KW-0804">Transcription</keyword>
<dbReference type="GO" id="GO:0003700">
    <property type="term" value="F:DNA-binding transcription factor activity"/>
    <property type="evidence" value="ECO:0007669"/>
    <property type="project" value="InterPro"/>
</dbReference>
<keyword evidence="6" id="KW-1185">Reference proteome</keyword>
<evidence type="ECO:0000313" key="6">
    <source>
        <dbReference type="Proteomes" id="UP000198407"/>
    </source>
</evidence>
<accession>A0A239LPE3</accession>
<dbReference type="SUPFAM" id="SSF46785">
    <property type="entry name" value="Winged helix' DNA-binding domain"/>
    <property type="match status" value="1"/>
</dbReference>
<dbReference type="Proteomes" id="UP000198407">
    <property type="component" value="Unassembled WGS sequence"/>
</dbReference>
<dbReference type="InterPro" id="IPR036390">
    <property type="entry name" value="WH_DNA-bd_sf"/>
</dbReference>
<dbReference type="PROSITE" id="PS50995">
    <property type="entry name" value="HTH_MARR_2"/>
    <property type="match status" value="1"/>
</dbReference>
<dbReference type="InterPro" id="IPR000835">
    <property type="entry name" value="HTH_MarR-typ"/>
</dbReference>
<dbReference type="GO" id="GO:0003677">
    <property type="term" value="F:DNA binding"/>
    <property type="evidence" value="ECO:0007669"/>
    <property type="project" value="UniProtKB-KW"/>
</dbReference>
<dbReference type="PANTHER" id="PTHR33164:SF107">
    <property type="entry name" value="TRANSCRIPTIONAL REGULATORY PROTEIN"/>
    <property type="match status" value="1"/>
</dbReference>
<dbReference type="SMART" id="SM00347">
    <property type="entry name" value="HTH_MARR"/>
    <property type="match status" value="1"/>
</dbReference>
<dbReference type="AlphaFoldDB" id="A0A239LPE3"/>
<dbReference type="InterPro" id="IPR036388">
    <property type="entry name" value="WH-like_DNA-bd_sf"/>
</dbReference>
<dbReference type="OrthoDB" id="32523at2"/>
<sequence>MNHDRRYVLLLSNAQKRLRRHLEARAEAQAGISLVQAGALFALLRQDGALSTEVASQLDIAPSAMTGLADRMLRAGLLERRVDEQDKRINRLWLTTHGREVAALAQGELAPLNQTLAEGFSSEEMQVVSRWLTAVAQRFA</sequence>
<organism evidence="5 6">
    <name type="scientific">Pseudomonas japonica</name>
    <dbReference type="NCBI Taxonomy" id="256466"/>
    <lineage>
        <taxon>Bacteria</taxon>
        <taxon>Pseudomonadati</taxon>
        <taxon>Pseudomonadota</taxon>
        <taxon>Gammaproteobacteria</taxon>
        <taxon>Pseudomonadales</taxon>
        <taxon>Pseudomonadaceae</taxon>
        <taxon>Pseudomonas</taxon>
    </lineage>
</organism>
<feature type="domain" description="HTH marR-type" evidence="4">
    <location>
        <begin position="4"/>
        <end position="137"/>
    </location>
</feature>
<dbReference type="STRING" id="1215104.GCA_000730585_04709"/>